<dbReference type="RefSeq" id="WP_212933871.1">
    <property type="nucleotide sequence ID" value="NZ_BORC01000004.1"/>
</dbReference>
<feature type="transmembrane region" description="Helical" evidence="8">
    <location>
        <begin position="312"/>
        <end position="330"/>
    </location>
</feature>
<dbReference type="AlphaFoldDB" id="A0A919WJ01"/>
<keyword evidence="3" id="KW-0813">Transport</keyword>
<dbReference type="InterPro" id="IPR037294">
    <property type="entry name" value="ABC_BtuC-like"/>
</dbReference>
<dbReference type="FunFam" id="1.10.3470.10:FF:000001">
    <property type="entry name" value="Vitamin B12 ABC transporter permease BtuC"/>
    <property type="match status" value="1"/>
</dbReference>
<dbReference type="CDD" id="cd06550">
    <property type="entry name" value="TM_ABC_iron-siderophores_like"/>
    <property type="match status" value="1"/>
</dbReference>
<feature type="transmembrane region" description="Helical" evidence="8">
    <location>
        <begin position="245"/>
        <end position="272"/>
    </location>
</feature>
<dbReference type="InterPro" id="IPR000522">
    <property type="entry name" value="ABC_transptr_permease_BtuC"/>
</dbReference>
<keyword evidence="5 8" id="KW-0812">Transmembrane</keyword>
<dbReference type="GO" id="GO:0005886">
    <property type="term" value="C:plasma membrane"/>
    <property type="evidence" value="ECO:0007669"/>
    <property type="project" value="UniProtKB-SubCell"/>
</dbReference>
<evidence type="ECO:0000256" key="1">
    <source>
        <dbReference type="ARBA" id="ARBA00004651"/>
    </source>
</evidence>
<feature type="transmembrane region" description="Helical" evidence="8">
    <location>
        <begin position="154"/>
        <end position="175"/>
    </location>
</feature>
<feature type="transmembrane region" description="Helical" evidence="8">
    <location>
        <begin position="284"/>
        <end position="306"/>
    </location>
</feature>
<keyword evidence="7 8" id="KW-0472">Membrane</keyword>
<keyword evidence="10" id="KW-1185">Reference proteome</keyword>
<feature type="transmembrane region" description="Helical" evidence="8">
    <location>
        <begin position="67"/>
        <end position="87"/>
    </location>
</feature>
<dbReference type="PANTHER" id="PTHR30472:SF65">
    <property type="entry name" value="SIDEROPHORE TRANSPORT SYSTEM PERMEASE PROTEIN YFIZ-RELATED"/>
    <property type="match status" value="1"/>
</dbReference>
<dbReference type="Gene3D" id="1.10.3470.10">
    <property type="entry name" value="ABC transporter involved in vitamin B12 uptake, BtuC"/>
    <property type="match status" value="1"/>
</dbReference>
<evidence type="ECO:0000313" key="10">
    <source>
        <dbReference type="Proteomes" id="UP000682111"/>
    </source>
</evidence>
<keyword evidence="4" id="KW-1003">Cell membrane</keyword>
<accession>A0A919WJ01</accession>
<dbReference type="GO" id="GO:0022857">
    <property type="term" value="F:transmembrane transporter activity"/>
    <property type="evidence" value="ECO:0007669"/>
    <property type="project" value="InterPro"/>
</dbReference>
<evidence type="ECO:0000256" key="4">
    <source>
        <dbReference type="ARBA" id="ARBA00022475"/>
    </source>
</evidence>
<protein>
    <submittedName>
        <fullName evidence="9">Siderophore ABC transporter permease</fullName>
    </submittedName>
</protein>
<keyword evidence="6 8" id="KW-1133">Transmembrane helix</keyword>
<dbReference type="SUPFAM" id="SSF81345">
    <property type="entry name" value="ABC transporter involved in vitamin B12 uptake, BtuC"/>
    <property type="match status" value="1"/>
</dbReference>
<organism evidence="9 10">
    <name type="scientific">Robertmurraya siralis</name>
    <dbReference type="NCBI Taxonomy" id="77777"/>
    <lineage>
        <taxon>Bacteria</taxon>
        <taxon>Bacillati</taxon>
        <taxon>Bacillota</taxon>
        <taxon>Bacilli</taxon>
        <taxon>Bacillales</taxon>
        <taxon>Bacillaceae</taxon>
        <taxon>Robertmurraya</taxon>
    </lineage>
</organism>
<feature type="transmembrane region" description="Helical" evidence="8">
    <location>
        <begin position="122"/>
        <end position="142"/>
    </location>
</feature>
<feature type="transmembrane region" description="Helical" evidence="8">
    <location>
        <begin position="12"/>
        <end position="30"/>
    </location>
</feature>
<evidence type="ECO:0000256" key="2">
    <source>
        <dbReference type="ARBA" id="ARBA00007935"/>
    </source>
</evidence>
<proteinExistence type="inferred from homology"/>
<gene>
    <name evidence="9" type="ORF">J27TS8_25900</name>
</gene>
<evidence type="ECO:0000256" key="7">
    <source>
        <dbReference type="ARBA" id="ARBA00023136"/>
    </source>
</evidence>
<sequence length="341" mass="36160">MIPFLNRSITRWAGLLFCGILLTVSFGLNLKLGTTQITWPAVWDAVFHYDNTVIEQMIVRTTRLPRAIIALLVGAALAVAGALMQGLTRNPLASPSIFGINAGAVFFIVLALNFLQINSMSALIWIAFLGAAVAAVTVFSLGSLGRDGMTPVKIVLAGAAATALFSSFTQGMLVLNESGLQDVLFWMAGSIAGRELQHLQIVFPYLLVAFFVAQLLARPLTILNSGDDIAKGLGQKTVLVKGTTAAVIVALAGSAVSVAGSIGFVGLVMPHIARFLSGVDYRWVIPYSAFLGAILLLLADIAVRYIVMPGEVPIGIMTALIGAPFFVYIARKGLRSREEGP</sequence>
<dbReference type="Pfam" id="PF01032">
    <property type="entry name" value="FecCD"/>
    <property type="match status" value="1"/>
</dbReference>
<evidence type="ECO:0000256" key="3">
    <source>
        <dbReference type="ARBA" id="ARBA00022448"/>
    </source>
</evidence>
<dbReference type="GO" id="GO:0033214">
    <property type="term" value="P:siderophore-iron import into cell"/>
    <property type="evidence" value="ECO:0007669"/>
    <property type="project" value="TreeGrafter"/>
</dbReference>
<comment type="subcellular location">
    <subcellularLocation>
        <location evidence="1">Cell membrane</location>
        <topology evidence="1">Multi-pass membrane protein</topology>
    </subcellularLocation>
</comment>
<evidence type="ECO:0000313" key="9">
    <source>
        <dbReference type="EMBL" id="GIN62597.1"/>
    </source>
</evidence>
<comment type="caution">
    <text evidence="9">The sequence shown here is derived from an EMBL/GenBank/DDBJ whole genome shotgun (WGS) entry which is preliminary data.</text>
</comment>
<comment type="similarity">
    <text evidence="2">Belongs to the binding-protein-dependent transport system permease family. FecCD subfamily.</text>
</comment>
<dbReference type="EMBL" id="BORC01000004">
    <property type="protein sequence ID" value="GIN62597.1"/>
    <property type="molecule type" value="Genomic_DNA"/>
</dbReference>
<name>A0A919WJ01_9BACI</name>
<evidence type="ECO:0000256" key="8">
    <source>
        <dbReference type="SAM" id="Phobius"/>
    </source>
</evidence>
<evidence type="ECO:0000256" key="6">
    <source>
        <dbReference type="ARBA" id="ARBA00022989"/>
    </source>
</evidence>
<reference evidence="9" key="1">
    <citation type="submission" date="2021-03" db="EMBL/GenBank/DDBJ databases">
        <title>Antimicrobial resistance genes in bacteria isolated from Japanese honey, and their potential for conferring macrolide and lincosamide resistance in the American foulbrood pathogen Paenibacillus larvae.</title>
        <authorList>
            <person name="Okamoto M."/>
            <person name="Kumagai M."/>
            <person name="Kanamori H."/>
            <person name="Takamatsu D."/>
        </authorList>
    </citation>
    <scope>NUCLEOTIDE SEQUENCE</scope>
    <source>
        <strain evidence="9">J27TS8</strain>
    </source>
</reference>
<dbReference type="Proteomes" id="UP000682111">
    <property type="component" value="Unassembled WGS sequence"/>
</dbReference>
<feature type="transmembrane region" description="Helical" evidence="8">
    <location>
        <begin position="93"/>
        <end position="115"/>
    </location>
</feature>
<feature type="transmembrane region" description="Helical" evidence="8">
    <location>
        <begin position="196"/>
        <end position="217"/>
    </location>
</feature>
<evidence type="ECO:0000256" key="5">
    <source>
        <dbReference type="ARBA" id="ARBA00022692"/>
    </source>
</evidence>
<dbReference type="PANTHER" id="PTHR30472">
    <property type="entry name" value="FERRIC ENTEROBACTIN TRANSPORT SYSTEM PERMEASE PROTEIN"/>
    <property type="match status" value="1"/>
</dbReference>